<keyword evidence="2" id="KW-0238">DNA-binding</keyword>
<dbReference type="GO" id="GO:0003677">
    <property type="term" value="F:DNA binding"/>
    <property type="evidence" value="ECO:0007669"/>
    <property type="project" value="UniProtKB-KW"/>
</dbReference>
<comment type="similarity">
    <text evidence="1">Belongs to the FrmR/RcnR family.</text>
</comment>
<dbReference type="PANTHER" id="PTHR33677">
    <property type="entry name" value="TRANSCRIPTIONAL REPRESSOR FRMR-RELATED"/>
    <property type="match status" value="1"/>
</dbReference>
<organism evidence="2 3">
    <name type="scientific">Acidocella aromatica</name>
    <dbReference type="NCBI Taxonomy" id="1303579"/>
    <lineage>
        <taxon>Bacteria</taxon>
        <taxon>Pseudomonadati</taxon>
        <taxon>Pseudomonadota</taxon>
        <taxon>Alphaproteobacteria</taxon>
        <taxon>Acetobacterales</taxon>
        <taxon>Acidocellaceae</taxon>
        <taxon>Acidocella</taxon>
    </lineage>
</organism>
<dbReference type="Proteomes" id="UP000553706">
    <property type="component" value="Unassembled WGS sequence"/>
</dbReference>
<dbReference type="Pfam" id="PF02583">
    <property type="entry name" value="Trns_repr_metal"/>
    <property type="match status" value="1"/>
</dbReference>
<accession>A0A840VSX6</accession>
<evidence type="ECO:0000313" key="2">
    <source>
        <dbReference type="EMBL" id="MBB5374420.1"/>
    </source>
</evidence>
<reference evidence="2 3" key="1">
    <citation type="submission" date="2020-08" db="EMBL/GenBank/DDBJ databases">
        <title>Genomic Encyclopedia of Type Strains, Phase IV (KMG-IV): sequencing the most valuable type-strain genomes for metagenomic binning, comparative biology and taxonomic classification.</title>
        <authorList>
            <person name="Goeker M."/>
        </authorList>
    </citation>
    <scope>NUCLEOTIDE SEQUENCE [LARGE SCALE GENOMIC DNA]</scope>
    <source>
        <strain evidence="2 3">DSM 27026</strain>
    </source>
</reference>
<dbReference type="AlphaFoldDB" id="A0A840VSX6"/>
<dbReference type="InterPro" id="IPR003735">
    <property type="entry name" value="Metal_Tscrpt_repr"/>
</dbReference>
<dbReference type="GO" id="GO:0046872">
    <property type="term" value="F:metal ion binding"/>
    <property type="evidence" value="ECO:0007669"/>
    <property type="project" value="InterPro"/>
</dbReference>
<dbReference type="GO" id="GO:0045892">
    <property type="term" value="P:negative regulation of DNA-templated transcription"/>
    <property type="evidence" value="ECO:0007669"/>
    <property type="project" value="UniProtKB-ARBA"/>
</dbReference>
<gene>
    <name evidence="2" type="ORF">HNP71_002694</name>
</gene>
<evidence type="ECO:0000313" key="3">
    <source>
        <dbReference type="Proteomes" id="UP000553706"/>
    </source>
</evidence>
<dbReference type="CDD" id="cd10153">
    <property type="entry name" value="RcnR-FrmR-like_DUF156"/>
    <property type="match status" value="1"/>
</dbReference>
<dbReference type="Gene3D" id="1.20.58.1000">
    <property type="entry name" value="Metal-sensitive repressor, helix protomer"/>
    <property type="match status" value="1"/>
</dbReference>
<dbReference type="EMBL" id="JACHFJ010000017">
    <property type="protein sequence ID" value="MBB5374420.1"/>
    <property type="molecule type" value="Genomic_DNA"/>
</dbReference>
<evidence type="ECO:0000256" key="1">
    <source>
        <dbReference type="ARBA" id="ARBA00005260"/>
    </source>
</evidence>
<protein>
    <submittedName>
        <fullName evidence="2">DNA-binding FrmR family transcriptional regulator</fullName>
    </submittedName>
</protein>
<dbReference type="PANTHER" id="PTHR33677:SF5">
    <property type="entry name" value="TRANSCRIPTIONAL REPRESSOR FRMR"/>
    <property type="match status" value="1"/>
</dbReference>
<dbReference type="InterPro" id="IPR038390">
    <property type="entry name" value="Metal_Tscrpt_repr_sf"/>
</dbReference>
<name>A0A840VSX6_9PROT</name>
<proteinExistence type="inferred from homology"/>
<keyword evidence="3" id="KW-1185">Reference proteome</keyword>
<sequence length="92" mass="10268">MSHTVRDKQRLLARVRRIRGQVEAIERALESEASCEKVMHLLAGMRGATAGLMAQIVEDHVLTHLVDADKHPGALNEDAAEQLLEVVRTYLK</sequence>
<comment type="caution">
    <text evidence="2">The sequence shown here is derived from an EMBL/GenBank/DDBJ whole genome shotgun (WGS) entry which is preliminary data.</text>
</comment>
<dbReference type="RefSeq" id="WP_183267439.1">
    <property type="nucleotide sequence ID" value="NZ_JACHFJ010000017.1"/>
</dbReference>